<sequence length="458" mass="49695">MLHRSVAVIGAGFAGLLSAAAAAQSGAQVTVFERDRLSDTPDHRPGVPQGQQPHVLLHRGLRALESLLPGVERDLLDVGGVKINTGRMPWLSPYGWFPVDPPAYDIVSLTRPFLELVVRRRVLADERIDLRQGARVRSLVRAGQLWEIQCADGSAAVADLVVDASGRSSRLWHWLGELGVAVPEPAMVDAKLGYAARRYRAPAPVPLRSGVVIAASPDTEMGALVLPVENDEWLVGAVGYGSKRPPRDAAELATYLRELRDPAVAELAAVLEPIGDVAVHRQTGNRRHAYGHARSWPPGLLVVGDALCAFNPVYGQGITVAACEAALLRELLSPGVPLSVADTRRIQHRLHNVTDLPWAVATGEDLRYRSSDTKPTRRQRLTARWTTRMTQLAVGGDPACRDAFSRLYHLMATSRVLISPGVLWAMARSLIRGLPPPAPRPTALDWLPASETDRTADP</sequence>
<dbReference type="EMBL" id="SLWR01000004">
    <property type="protein sequence ID" value="TCO48485.1"/>
    <property type="molecule type" value="Genomic_DNA"/>
</dbReference>
<name>A0A4R2IZS9_9ACTN</name>
<dbReference type="OrthoDB" id="9790035at2"/>
<dbReference type="InterPro" id="IPR036188">
    <property type="entry name" value="FAD/NAD-bd_sf"/>
</dbReference>
<evidence type="ECO:0000256" key="1">
    <source>
        <dbReference type="ARBA" id="ARBA00004141"/>
    </source>
</evidence>
<dbReference type="Proteomes" id="UP000295573">
    <property type="component" value="Unassembled WGS sequence"/>
</dbReference>
<dbReference type="AlphaFoldDB" id="A0A4R2IZS9"/>
<dbReference type="RefSeq" id="WP_158290964.1">
    <property type="nucleotide sequence ID" value="NZ_SLWR01000004.1"/>
</dbReference>
<dbReference type="InterPro" id="IPR006076">
    <property type="entry name" value="FAD-dep_OxRdtase"/>
</dbReference>
<proteinExistence type="predicted"/>
<keyword evidence="2" id="KW-0560">Oxidoreductase</keyword>
<dbReference type="Pfam" id="PF01266">
    <property type="entry name" value="DAO"/>
    <property type="match status" value="1"/>
</dbReference>
<dbReference type="SUPFAM" id="SSF51905">
    <property type="entry name" value="FAD/NAD(P)-binding domain"/>
    <property type="match status" value="1"/>
</dbReference>
<gene>
    <name evidence="7" type="ORF">EV646_104307</name>
</gene>
<keyword evidence="8" id="KW-1185">Reference proteome</keyword>
<dbReference type="GO" id="GO:0050660">
    <property type="term" value="F:flavin adenine dinucleotide binding"/>
    <property type="evidence" value="ECO:0007669"/>
    <property type="project" value="InterPro"/>
</dbReference>
<dbReference type="InterPro" id="IPR013698">
    <property type="entry name" value="Squalene_epoxidase"/>
</dbReference>
<evidence type="ECO:0000313" key="8">
    <source>
        <dbReference type="Proteomes" id="UP000295573"/>
    </source>
</evidence>
<feature type="domain" description="FAD dependent oxidoreductase" evidence="5">
    <location>
        <begin position="6"/>
        <end position="39"/>
    </location>
</feature>
<keyword evidence="4" id="KW-0732">Signal</keyword>
<dbReference type="PANTHER" id="PTHR13789">
    <property type="entry name" value="MONOOXYGENASE"/>
    <property type="match status" value="1"/>
</dbReference>
<feature type="chain" id="PRO_5039366993" evidence="4">
    <location>
        <begin position="24"/>
        <end position="458"/>
    </location>
</feature>
<dbReference type="GO" id="GO:0016020">
    <property type="term" value="C:membrane"/>
    <property type="evidence" value="ECO:0007669"/>
    <property type="project" value="UniProtKB-SubCell"/>
</dbReference>
<evidence type="ECO:0000256" key="4">
    <source>
        <dbReference type="SAM" id="SignalP"/>
    </source>
</evidence>
<evidence type="ECO:0000256" key="2">
    <source>
        <dbReference type="ARBA" id="ARBA00023002"/>
    </source>
</evidence>
<dbReference type="GO" id="GO:0004506">
    <property type="term" value="F:squalene monooxygenase activity"/>
    <property type="evidence" value="ECO:0007669"/>
    <property type="project" value="InterPro"/>
</dbReference>
<organism evidence="7 8">
    <name type="scientific">Kribbella antiqua</name>
    <dbReference type="NCBI Taxonomy" id="2512217"/>
    <lineage>
        <taxon>Bacteria</taxon>
        <taxon>Bacillati</taxon>
        <taxon>Actinomycetota</taxon>
        <taxon>Actinomycetes</taxon>
        <taxon>Propionibacteriales</taxon>
        <taxon>Kribbellaceae</taxon>
        <taxon>Kribbella</taxon>
    </lineage>
</organism>
<keyword evidence="3" id="KW-0503">Monooxygenase</keyword>
<comment type="subcellular location">
    <subcellularLocation>
        <location evidence="1">Membrane</location>
        <topology evidence="1">Multi-pass membrane protein</topology>
    </subcellularLocation>
</comment>
<feature type="signal peptide" evidence="4">
    <location>
        <begin position="1"/>
        <end position="23"/>
    </location>
</feature>
<feature type="domain" description="Squalene epoxidase" evidence="6">
    <location>
        <begin position="208"/>
        <end position="350"/>
    </location>
</feature>
<dbReference type="Gene3D" id="3.50.50.60">
    <property type="entry name" value="FAD/NAD(P)-binding domain"/>
    <property type="match status" value="1"/>
</dbReference>
<dbReference type="Pfam" id="PF08491">
    <property type="entry name" value="SE"/>
    <property type="match status" value="1"/>
</dbReference>
<comment type="caution">
    <text evidence="7">The sequence shown here is derived from an EMBL/GenBank/DDBJ whole genome shotgun (WGS) entry which is preliminary data.</text>
</comment>
<dbReference type="InterPro" id="IPR050493">
    <property type="entry name" value="FAD-dep_Monooxygenase_BioMet"/>
</dbReference>
<evidence type="ECO:0000256" key="3">
    <source>
        <dbReference type="ARBA" id="ARBA00023033"/>
    </source>
</evidence>
<dbReference type="PRINTS" id="PR00420">
    <property type="entry name" value="RNGMNOXGNASE"/>
</dbReference>
<evidence type="ECO:0000259" key="6">
    <source>
        <dbReference type="Pfam" id="PF08491"/>
    </source>
</evidence>
<evidence type="ECO:0000259" key="5">
    <source>
        <dbReference type="Pfam" id="PF01266"/>
    </source>
</evidence>
<evidence type="ECO:0000313" key="7">
    <source>
        <dbReference type="EMBL" id="TCO48485.1"/>
    </source>
</evidence>
<reference evidence="7 8" key="1">
    <citation type="journal article" date="2015" name="Stand. Genomic Sci.">
        <title>Genomic Encyclopedia of Bacterial and Archaeal Type Strains, Phase III: the genomes of soil and plant-associated and newly described type strains.</title>
        <authorList>
            <person name="Whitman W.B."/>
            <person name="Woyke T."/>
            <person name="Klenk H.P."/>
            <person name="Zhou Y."/>
            <person name="Lilburn T.G."/>
            <person name="Beck B.J."/>
            <person name="De Vos P."/>
            <person name="Vandamme P."/>
            <person name="Eisen J.A."/>
            <person name="Garrity G."/>
            <person name="Hugenholtz P."/>
            <person name="Kyrpides N.C."/>
        </authorList>
    </citation>
    <scope>NUCLEOTIDE SEQUENCE [LARGE SCALE GENOMIC DNA]</scope>
    <source>
        <strain evidence="7 8">VKM Ac-2541</strain>
    </source>
</reference>
<dbReference type="PANTHER" id="PTHR13789:SF309">
    <property type="entry name" value="PUTATIVE (AFU_ORTHOLOGUE AFUA_6G14510)-RELATED"/>
    <property type="match status" value="1"/>
</dbReference>
<protein>
    <submittedName>
        <fullName evidence="7">Flavin-dependent dehydrogenase</fullName>
    </submittedName>
</protein>
<accession>A0A4R2IZS9</accession>